<protein>
    <submittedName>
        <fullName evidence="2">Uncharacterized protein</fullName>
    </submittedName>
</protein>
<dbReference type="Proteomes" id="UP001249505">
    <property type="component" value="Unassembled WGS sequence"/>
</dbReference>
<dbReference type="RefSeq" id="WP_311899122.1">
    <property type="nucleotide sequence ID" value="NZ_JAUOES010000008.1"/>
</dbReference>
<evidence type="ECO:0000256" key="1">
    <source>
        <dbReference type="SAM" id="Phobius"/>
    </source>
</evidence>
<organism evidence="2 3">
    <name type="scientific">Shewanella scandinavica</name>
    <dbReference type="NCBI Taxonomy" id="3063538"/>
    <lineage>
        <taxon>Bacteria</taxon>
        <taxon>Pseudomonadati</taxon>
        <taxon>Pseudomonadota</taxon>
        <taxon>Gammaproteobacteria</taxon>
        <taxon>Alteromonadales</taxon>
        <taxon>Shewanellaceae</taxon>
        <taxon>Shewanella</taxon>
    </lineage>
</organism>
<evidence type="ECO:0000313" key="3">
    <source>
        <dbReference type="Proteomes" id="UP001249505"/>
    </source>
</evidence>
<keyword evidence="1" id="KW-0472">Membrane</keyword>
<name>A0ABU3G1L2_9GAMM</name>
<proteinExistence type="predicted"/>
<comment type="caution">
    <text evidence="2">The sequence shown here is derived from an EMBL/GenBank/DDBJ whole genome shotgun (WGS) entry which is preliminary data.</text>
</comment>
<feature type="transmembrane region" description="Helical" evidence="1">
    <location>
        <begin position="12"/>
        <end position="30"/>
    </location>
</feature>
<keyword evidence="1" id="KW-1133">Transmembrane helix</keyword>
<dbReference type="EMBL" id="JAUOES010000008">
    <property type="protein sequence ID" value="MDT3280467.1"/>
    <property type="molecule type" value="Genomic_DNA"/>
</dbReference>
<reference evidence="2 3" key="1">
    <citation type="submission" date="2023-07" db="EMBL/GenBank/DDBJ databases">
        <title>Novel Shewanella species isolated from Baltic Sea sediments.</title>
        <authorList>
            <person name="Martin-Rodriguez A.J."/>
        </authorList>
    </citation>
    <scope>NUCLEOTIDE SEQUENCE [LARGE SCALE GENOMIC DNA]</scope>
    <source>
        <strain evidence="2 3">SP2S1-2</strain>
    </source>
</reference>
<keyword evidence="3" id="KW-1185">Reference proteome</keyword>
<gene>
    <name evidence="2" type="ORF">Q4Q50_09230</name>
</gene>
<sequence length="131" mass="14320">MTKAQLIPQLPQGLNNGLIAVAVIYGVYMLSKMYSAGDRLAEQVTAPVGQAWSDLAAWTNGYKPVEFSNAAFYLNSKYVADDGRIDPTWRNIMQRSNSGIAALFATIAPQGKLLSKYNYLINGEVSAKTVR</sequence>
<keyword evidence="1" id="KW-0812">Transmembrane</keyword>
<accession>A0ABU3G1L2</accession>
<evidence type="ECO:0000313" key="2">
    <source>
        <dbReference type="EMBL" id="MDT3280467.1"/>
    </source>
</evidence>